<dbReference type="Pfam" id="PF07690">
    <property type="entry name" value="MFS_1"/>
    <property type="match status" value="1"/>
</dbReference>
<evidence type="ECO:0000256" key="3">
    <source>
        <dbReference type="ARBA" id="ARBA00022692"/>
    </source>
</evidence>
<dbReference type="Proteomes" id="UP000192582">
    <property type="component" value="Unassembled WGS sequence"/>
</dbReference>
<dbReference type="PANTHER" id="PTHR23513:SF6">
    <property type="entry name" value="MAJOR FACILITATOR SUPERFAMILY ASSOCIATED DOMAIN-CONTAINING PROTEIN"/>
    <property type="match status" value="1"/>
</dbReference>
<keyword evidence="4 6" id="KW-1133">Transmembrane helix</keyword>
<dbReference type="AlphaFoldDB" id="A0A1W1VUM4"/>
<protein>
    <submittedName>
        <fullName evidence="7">Predicted arabinose efflux permease, MFS family</fullName>
    </submittedName>
</protein>
<proteinExistence type="predicted"/>
<feature type="transmembrane region" description="Helical" evidence="6">
    <location>
        <begin position="373"/>
        <end position="392"/>
    </location>
</feature>
<feature type="transmembrane region" description="Helical" evidence="6">
    <location>
        <begin position="163"/>
        <end position="186"/>
    </location>
</feature>
<feature type="transmembrane region" description="Helical" evidence="6">
    <location>
        <begin position="253"/>
        <end position="274"/>
    </location>
</feature>
<feature type="transmembrane region" description="Helical" evidence="6">
    <location>
        <begin position="313"/>
        <end position="333"/>
    </location>
</feature>
<comment type="subcellular location">
    <subcellularLocation>
        <location evidence="1">Cell membrane</location>
        <topology evidence="1">Multi-pass membrane protein</topology>
    </subcellularLocation>
</comment>
<dbReference type="Gene3D" id="1.20.1250.20">
    <property type="entry name" value="MFS general substrate transporter like domains"/>
    <property type="match status" value="1"/>
</dbReference>
<dbReference type="EMBL" id="FWWU01000010">
    <property type="protein sequence ID" value="SMB96920.1"/>
    <property type="molecule type" value="Genomic_DNA"/>
</dbReference>
<dbReference type="CDD" id="cd06173">
    <property type="entry name" value="MFS_MefA_like"/>
    <property type="match status" value="1"/>
</dbReference>
<reference evidence="7 8" key="1">
    <citation type="submission" date="2017-04" db="EMBL/GenBank/DDBJ databases">
        <authorList>
            <person name="Afonso C.L."/>
            <person name="Miller P.J."/>
            <person name="Scott M.A."/>
            <person name="Spackman E."/>
            <person name="Goraichik I."/>
            <person name="Dimitrov K.M."/>
            <person name="Suarez D.L."/>
            <person name="Swayne D.E."/>
        </authorList>
    </citation>
    <scope>NUCLEOTIDE SEQUENCE [LARGE SCALE GENOMIC DNA]</scope>
    <source>
        <strain evidence="7 8">KR-140</strain>
    </source>
</reference>
<dbReference type="OrthoDB" id="3227279at2"/>
<keyword evidence="2" id="KW-1003">Cell membrane</keyword>
<keyword evidence="5 6" id="KW-0472">Membrane</keyword>
<keyword evidence="8" id="KW-1185">Reference proteome</keyword>
<accession>A0A1W1VUM4</accession>
<organism evidence="7 8">
    <name type="scientific">Deinococcus hopiensis KR-140</name>
    <dbReference type="NCBI Taxonomy" id="695939"/>
    <lineage>
        <taxon>Bacteria</taxon>
        <taxon>Thermotogati</taxon>
        <taxon>Deinococcota</taxon>
        <taxon>Deinococci</taxon>
        <taxon>Deinococcales</taxon>
        <taxon>Deinococcaceae</taxon>
        <taxon>Deinococcus</taxon>
    </lineage>
</organism>
<name>A0A1W1VUM4_9DEIO</name>
<keyword evidence="3 6" id="KW-0812">Transmembrane</keyword>
<dbReference type="InterPro" id="IPR011701">
    <property type="entry name" value="MFS"/>
</dbReference>
<feature type="transmembrane region" description="Helical" evidence="6">
    <location>
        <begin position="219"/>
        <end position="241"/>
    </location>
</feature>
<gene>
    <name evidence="7" type="ORF">SAMN00790413_06210</name>
</gene>
<dbReference type="GO" id="GO:0022857">
    <property type="term" value="F:transmembrane transporter activity"/>
    <property type="evidence" value="ECO:0007669"/>
    <property type="project" value="InterPro"/>
</dbReference>
<evidence type="ECO:0000256" key="2">
    <source>
        <dbReference type="ARBA" id="ARBA00022475"/>
    </source>
</evidence>
<feature type="transmembrane region" description="Helical" evidence="6">
    <location>
        <begin position="281"/>
        <end position="301"/>
    </location>
</feature>
<dbReference type="PANTHER" id="PTHR23513">
    <property type="entry name" value="INTEGRAL MEMBRANE EFFLUX PROTEIN-RELATED"/>
    <property type="match status" value="1"/>
</dbReference>
<feature type="transmembrane region" description="Helical" evidence="6">
    <location>
        <begin position="44"/>
        <end position="63"/>
    </location>
</feature>
<feature type="transmembrane region" description="Helical" evidence="6">
    <location>
        <begin position="12"/>
        <end position="32"/>
    </location>
</feature>
<evidence type="ECO:0000256" key="4">
    <source>
        <dbReference type="ARBA" id="ARBA00022989"/>
    </source>
</evidence>
<evidence type="ECO:0000256" key="5">
    <source>
        <dbReference type="ARBA" id="ARBA00023136"/>
    </source>
</evidence>
<dbReference type="GO" id="GO:0005886">
    <property type="term" value="C:plasma membrane"/>
    <property type="evidence" value="ECO:0007669"/>
    <property type="project" value="UniProtKB-SubCell"/>
</dbReference>
<dbReference type="SUPFAM" id="SSF103473">
    <property type="entry name" value="MFS general substrate transporter"/>
    <property type="match status" value="1"/>
</dbReference>
<evidence type="ECO:0000256" key="1">
    <source>
        <dbReference type="ARBA" id="ARBA00004651"/>
    </source>
</evidence>
<dbReference type="RefSeq" id="WP_084051076.1">
    <property type="nucleotide sequence ID" value="NZ_FWWU01000010.1"/>
</dbReference>
<evidence type="ECO:0000256" key="6">
    <source>
        <dbReference type="SAM" id="Phobius"/>
    </source>
</evidence>
<feature type="transmembrane region" description="Helical" evidence="6">
    <location>
        <begin position="75"/>
        <end position="93"/>
    </location>
</feature>
<feature type="transmembrane region" description="Helical" evidence="6">
    <location>
        <begin position="345"/>
        <end position="367"/>
    </location>
</feature>
<evidence type="ECO:0000313" key="7">
    <source>
        <dbReference type="EMBL" id="SMB96920.1"/>
    </source>
</evidence>
<sequence length="399" mass="40789">MFILLVHGSFARLWWAGLISMIGSWMLSAALPAQVYLQTRSVPAATLMFLASTLPRVLLGAWGGVVADRWPRQRVLLVSNLLAGLALLPLFLGASALPPLWAVVTSSALLALVTLPAGPAENALLPTLVPDTELPRANALNALNNNLARLIGPAVGGGLLATLSLRAVVLADLLSFLLAAALLLGVRRDTAPVRKAGGRLPAALREGLQVVRGSGPLRLLVGLAGLAAVGEGIFGTLLAPFVTEVMRGDARTYGLIVGVQAVGGLLGGALAAHWAARLNPVALLVGGGVGLGLGDLAFFALPLVSGAHWPPLLVMALVGVPAAASGAGWTTLVQRLSPDTAQGRVFGLAGHLMAVGVLLGTGVASLARGPQEILLTICMHGALQLLVGLWALRLTNGRA</sequence>
<dbReference type="STRING" id="695939.SAMN00790413_06210"/>
<dbReference type="InterPro" id="IPR036259">
    <property type="entry name" value="MFS_trans_sf"/>
</dbReference>
<evidence type="ECO:0000313" key="8">
    <source>
        <dbReference type="Proteomes" id="UP000192582"/>
    </source>
</evidence>